<accession>A0A8H9HA51</accession>
<comment type="caution">
    <text evidence="1">The sequence shown here is derived from an EMBL/GenBank/DDBJ whole genome shotgun (WGS) entry which is preliminary data.</text>
</comment>
<proteinExistence type="predicted"/>
<reference evidence="1" key="2">
    <citation type="submission" date="2020-09" db="EMBL/GenBank/DDBJ databases">
        <authorList>
            <person name="Sun Q."/>
            <person name="Zhou Y."/>
        </authorList>
    </citation>
    <scope>NUCLEOTIDE SEQUENCE</scope>
    <source>
        <strain evidence="1">CGMCC 4.7372</strain>
    </source>
</reference>
<evidence type="ECO:0000313" key="1">
    <source>
        <dbReference type="EMBL" id="GGO99584.1"/>
    </source>
</evidence>
<evidence type="ECO:0000313" key="2">
    <source>
        <dbReference type="Proteomes" id="UP000614239"/>
    </source>
</evidence>
<organism evidence="1 2">
    <name type="scientific">Actinomyces gaoshouyii</name>
    <dbReference type="NCBI Taxonomy" id="1960083"/>
    <lineage>
        <taxon>Bacteria</taxon>
        <taxon>Bacillati</taxon>
        <taxon>Actinomycetota</taxon>
        <taxon>Actinomycetes</taxon>
        <taxon>Actinomycetales</taxon>
        <taxon>Actinomycetaceae</taxon>
        <taxon>Actinomyces</taxon>
    </lineage>
</organism>
<dbReference type="EMBL" id="BMNJ01000006">
    <property type="protein sequence ID" value="GGO99584.1"/>
    <property type="molecule type" value="Genomic_DNA"/>
</dbReference>
<name>A0A8H9HA51_9ACTO</name>
<dbReference type="Proteomes" id="UP000614239">
    <property type="component" value="Unassembled WGS sequence"/>
</dbReference>
<dbReference type="AlphaFoldDB" id="A0A8H9HA51"/>
<protein>
    <submittedName>
        <fullName evidence="1">Uncharacterized protein</fullName>
    </submittedName>
</protein>
<gene>
    <name evidence="1" type="ORF">GCM10011612_17190</name>
</gene>
<keyword evidence="2" id="KW-1185">Reference proteome</keyword>
<reference evidence="1" key="1">
    <citation type="journal article" date="2014" name="Int. J. Syst. Evol. Microbiol.">
        <title>Complete genome sequence of Corynebacterium casei LMG S-19264T (=DSM 44701T), isolated from a smear-ripened cheese.</title>
        <authorList>
            <consortium name="US DOE Joint Genome Institute (JGI-PGF)"/>
            <person name="Walter F."/>
            <person name="Albersmeier A."/>
            <person name="Kalinowski J."/>
            <person name="Ruckert C."/>
        </authorList>
    </citation>
    <scope>NUCLEOTIDE SEQUENCE</scope>
    <source>
        <strain evidence="1">CGMCC 4.7372</strain>
    </source>
</reference>
<sequence length="134" mass="13822">MGWRNARIPNHPWMVAPLKRAGGSTGGWTVWGTRAAEVIPVGAPGAVPGVGLCEDCPSRGAPETVSGKCCCVICGTVMGLAHGTVVLRTDMAPTRPSLGVGTGSRVLRSDPYGLRHYAPAVAVATAARENPPHE</sequence>